<evidence type="ECO:0000256" key="3">
    <source>
        <dbReference type="ARBA" id="ARBA00022801"/>
    </source>
</evidence>
<dbReference type="GO" id="GO:0016926">
    <property type="term" value="P:protein desumoylation"/>
    <property type="evidence" value="ECO:0007669"/>
    <property type="project" value="TreeGrafter"/>
</dbReference>
<reference evidence="9" key="1">
    <citation type="submission" date="2025-08" db="UniProtKB">
        <authorList>
            <consortium name="RefSeq"/>
        </authorList>
    </citation>
    <scope>IDENTIFICATION</scope>
    <source>
        <strain evidence="9">USDA-PBARC FA_bdor</strain>
        <tissue evidence="9">Whole organism</tissue>
    </source>
</reference>
<keyword evidence="2 9" id="KW-0645">Protease</keyword>
<dbReference type="Proteomes" id="UP000694866">
    <property type="component" value="Unplaced"/>
</dbReference>
<organism evidence="8 9">
    <name type="scientific">Fopius arisanus</name>
    <dbReference type="NCBI Taxonomy" id="64838"/>
    <lineage>
        <taxon>Eukaryota</taxon>
        <taxon>Metazoa</taxon>
        <taxon>Ecdysozoa</taxon>
        <taxon>Arthropoda</taxon>
        <taxon>Hexapoda</taxon>
        <taxon>Insecta</taxon>
        <taxon>Pterygota</taxon>
        <taxon>Neoptera</taxon>
        <taxon>Endopterygota</taxon>
        <taxon>Hymenoptera</taxon>
        <taxon>Apocrita</taxon>
        <taxon>Ichneumonoidea</taxon>
        <taxon>Braconidae</taxon>
        <taxon>Opiinae</taxon>
        <taxon>Fopius</taxon>
    </lineage>
</organism>
<evidence type="ECO:0000313" key="8">
    <source>
        <dbReference type="Proteomes" id="UP000694866"/>
    </source>
</evidence>
<dbReference type="KEGG" id="fas:105264443"/>
<feature type="region of interest" description="Disordered" evidence="6">
    <location>
        <begin position="112"/>
        <end position="134"/>
    </location>
</feature>
<evidence type="ECO:0000313" key="9">
    <source>
        <dbReference type="RefSeq" id="XP_011299610.1"/>
    </source>
</evidence>
<evidence type="ECO:0000256" key="5">
    <source>
        <dbReference type="SAM" id="Coils"/>
    </source>
</evidence>
<dbReference type="GO" id="GO:0016929">
    <property type="term" value="F:deSUMOylase activity"/>
    <property type="evidence" value="ECO:0007669"/>
    <property type="project" value="TreeGrafter"/>
</dbReference>
<dbReference type="GeneID" id="105264443"/>
<evidence type="ECO:0000259" key="7">
    <source>
        <dbReference type="PROSITE" id="PS50600"/>
    </source>
</evidence>
<evidence type="ECO:0000256" key="4">
    <source>
        <dbReference type="ARBA" id="ARBA00022807"/>
    </source>
</evidence>
<keyword evidence="8" id="KW-1185">Reference proteome</keyword>
<dbReference type="PROSITE" id="PS50600">
    <property type="entry name" value="ULP_PROTEASE"/>
    <property type="match status" value="1"/>
</dbReference>
<sequence length="641" mass="75141">MVHKNYQIYNPERVIHISDKQRKKTGRQTIGCFRLNTAPWLGKNVLESPENRKWIGTSIKIIDWKAKRPEWTTRPPSIFYVMLNWKTIIKMIFTVLRRFLGWCDEGSRKRHASDADFTDHDHVNPKKQRRVDSSLHNHRDIIEIEDDPNDIQICEDSFHSLHNNSYNSIRKRNSLINRRGANCTSSRKNLHIMNSYPVKSRLNSKSQMPQRLSVLERINHLRDKENYSRLLQGRNPRIQLIPATPEIRRHQSPIEVIDIESMEPSTSYSTEVFSTPQVKFLPSSSRCCTPISRLPRTSDVVPGRSIEVDDCDDTLSQSSKSKCEMKKPLINRESIATNSLRDRLSGKAVMKGDFIPRVAERYNERIEKRSKEAQELERMKSILSKHNRLQREVALEEQLARSMRLYEAVLEEQEDEEQLPELSSEMMSDVQRALVPRPSEDVLAEGFGLRITRKDIHTLSGLNWLNDEVINFYMNLLIERGKEEKYPNVYAMNTFFYPKLLSGGHAVLKRWTRKVDIFAQDIIVVPVHLQMHWCMSIIDFRDSSIRYYDSMGGENHKCLRALRKYLENESLDKKKKSFDTSEWTVECMSDIPQQMNGSDCGVFSCTFAEFICANRRITFTQDDMPYFRHKMVYEILKRKLL</sequence>
<evidence type="ECO:0000256" key="1">
    <source>
        <dbReference type="ARBA" id="ARBA00005234"/>
    </source>
</evidence>
<dbReference type="GO" id="GO:0080090">
    <property type="term" value="P:regulation of primary metabolic process"/>
    <property type="evidence" value="ECO:0007669"/>
    <property type="project" value="UniProtKB-ARBA"/>
</dbReference>
<evidence type="ECO:0000256" key="2">
    <source>
        <dbReference type="ARBA" id="ARBA00022670"/>
    </source>
</evidence>
<dbReference type="OrthoDB" id="1939479at2759"/>
<keyword evidence="5" id="KW-0175">Coiled coil</keyword>
<feature type="domain" description="Ubiquitin-like protease family profile" evidence="7">
    <location>
        <begin position="449"/>
        <end position="611"/>
    </location>
</feature>
<evidence type="ECO:0000256" key="6">
    <source>
        <dbReference type="SAM" id="MobiDB-lite"/>
    </source>
</evidence>
<dbReference type="InterPro" id="IPR003653">
    <property type="entry name" value="Peptidase_C48_C"/>
</dbReference>
<keyword evidence="3" id="KW-0378">Hydrolase</keyword>
<dbReference type="FunFam" id="3.40.395.10:FF:000001">
    <property type="entry name" value="Sentrin-specific protease 1"/>
    <property type="match status" value="1"/>
</dbReference>
<dbReference type="PANTHER" id="PTHR12606:SF141">
    <property type="entry name" value="GH15225P-RELATED"/>
    <property type="match status" value="1"/>
</dbReference>
<feature type="coiled-coil region" evidence="5">
    <location>
        <begin position="359"/>
        <end position="416"/>
    </location>
</feature>
<gene>
    <name evidence="9" type="primary">LOC105264443</name>
</gene>
<keyword evidence="4" id="KW-0788">Thiol protease</keyword>
<protein>
    <submittedName>
        <fullName evidence="9">Sentrin-specific protease isoform X1</fullName>
    </submittedName>
</protein>
<dbReference type="GO" id="GO:0060255">
    <property type="term" value="P:regulation of macromolecule metabolic process"/>
    <property type="evidence" value="ECO:0007669"/>
    <property type="project" value="UniProtKB-ARBA"/>
</dbReference>
<name>A0A9R1SYT4_9HYME</name>
<dbReference type="Gene3D" id="3.40.395.10">
    <property type="entry name" value="Adenoviral Proteinase, Chain A"/>
    <property type="match status" value="1"/>
</dbReference>
<dbReference type="GO" id="GO:0006508">
    <property type="term" value="P:proteolysis"/>
    <property type="evidence" value="ECO:0007669"/>
    <property type="project" value="UniProtKB-KW"/>
</dbReference>
<dbReference type="SUPFAM" id="SSF54001">
    <property type="entry name" value="Cysteine proteinases"/>
    <property type="match status" value="1"/>
</dbReference>
<dbReference type="Pfam" id="PF02902">
    <property type="entry name" value="Peptidase_C48"/>
    <property type="match status" value="1"/>
</dbReference>
<dbReference type="InterPro" id="IPR038765">
    <property type="entry name" value="Papain-like_cys_pep_sf"/>
</dbReference>
<accession>A0A9R1SYT4</accession>
<comment type="similarity">
    <text evidence="1">Belongs to the peptidase C48 family.</text>
</comment>
<proteinExistence type="inferred from homology"/>
<dbReference type="GO" id="GO:0005634">
    <property type="term" value="C:nucleus"/>
    <property type="evidence" value="ECO:0007669"/>
    <property type="project" value="TreeGrafter"/>
</dbReference>
<dbReference type="RefSeq" id="XP_011299610.1">
    <property type="nucleotide sequence ID" value="XM_011301308.1"/>
</dbReference>
<dbReference type="PANTHER" id="PTHR12606">
    <property type="entry name" value="SENTRIN/SUMO-SPECIFIC PROTEASE"/>
    <property type="match status" value="1"/>
</dbReference>
<dbReference type="AlphaFoldDB" id="A0A9R1SYT4"/>